<evidence type="ECO:0000256" key="3">
    <source>
        <dbReference type="SAM" id="SignalP"/>
    </source>
</evidence>
<dbReference type="SUPFAM" id="SSF51011">
    <property type="entry name" value="Glycosyl hydrolase domain"/>
    <property type="match status" value="1"/>
</dbReference>
<dbReference type="Proteomes" id="UP000597617">
    <property type="component" value="Unassembled WGS sequence"/>
</dbReference>
<accession>A0ABS0INF2</accession>
<evidence type="ECO:0000259" key="4">
    <source>
        <dbReference type="SMART" id="SM00642"/>
    </source>
</evidence>
<dbReference type="Gene3D" id="2.60.40.1180">
    <property type="entry name" value="Golgi alpha-mannosidase II"/>
    <property type="match status" value="1"/>
</dbReference>
<keyword evidence="3" id="KW-0732">Signal</keyword>
<dbReference type="Pfam" id="PF02806">
    <property type="entry name" value="Alpha-amylase_C"/>
    <property type="match status" value="1"/>
</dbReference>
<evidence type="ECO:0000313" key="6">
    <source>
        <dbReference type="Proteomes" id="UP000597617"/>
    </source>
</evidence>
<name>A0ABS0INF2_9BACT</name>
<gene>
    <name evidence="5" type="ORF">I2I05_21135</name>
</gene>
<comment type="caution">
    <text evidence="5">The sequence shown here is derived from an EMBL/GenBank/DDBJ whole genome shotgun (WGS) entry which is preliminary data.</text>
</comment>
<reference evidence="5 6" key="1">
    <citation type="submission" date="2020-11" db="EMBL/GenBank/DDBJ databases">
        <authorList>
            <person name="Kim M.K."/>
        </authorList>
    </citation>
    <scope>NUCLEOTIDE SEQUENCE [LARGE SCALE GENOMIC DNA]</scope>
    <source>
        <strain evidence="5 6">BT683</strain>
    </source>
</reference>
<keyword evidence="2" id="KW-0326">Glycosidase</keyword>
<evidence type="ECO:0000256" key="2">
    <source>
        <dbReference type="ARBA" id="ARBA00023295"/>
    </source>
</evidence>
<proteinExistence type="predicted"/>
<dbReference type="SUPFAM" id="SSF51445">
    <property type="entry name" value="(Trans)glycosidases"/>
    <property type="match status" value="1"/>
</dbReference>
<organism evidence="5 6">
    <name type="scientific">Hymenobacter jeongseonensis</name>
    <dbReference type="NCBI Taxonomy" id="2791027"/>
    <lineage>
        <taxon>Bacteria</taxon>
        <taxon>Pseudomonadati</taxon>
        <taxon>Bacteroidota</taxon>
        <taxon>Cytophagia</taxon>
        <taxon>Cytophagales</taxon>
        <taxon>Hymenobacteraceae</taxon>
        <taxon>Hymenobacter</taxon>
    </lineage>
</organism>
<dbReference type="Gene3D" id="3.20.20.80">
    <property type="entry name" value="Glycosidases"/>
    <property type="match status" value="1"/>
</dbReference>
<dbReference type="PANTHER" id="PTHR10357:SF210">
    <property type="entry name" value="MALTODEXTRIN GLUCOSIDASE"/>
    <property type="match status" value="1"/>
</dbReference>
<dbReference type="InterPro" id="IPR017853">
    <property type="entry name" value="GH"/>
</dbReference>
<dbReference type="PANTHER" id="PTHR10357">
    <property type="entry name" value="ALPHA-AMYLASE FAMILY MEMBER"/>
    <property type="match status" value="1"/>
</dbReference>
<sequence length="615" mass="69761">MKSFLNNLLLAAALSGFALETDAQPVAAPPAWAQNVVWYQIFVERFANGDPANDPKPENMKAGSSAAIPADWRTTPWTHNWYEPDAWAKKAGLSYNDNIGLRRFGGDLQGIFNKLDYLQKLGITALYLNPINDAPSLHKYDARSYHHVDVNFGPDPVGDAKLIAAENPGDPATWVWTAADRQFLKLVQEVHRRGMRIILDYSWNHTGTQFWAWQDIVKNQEKSPFREWYDVVTFDNPATPQNEFAYKGWANLASLPEIKKVDVTGARVSGRPYEGTLNPGAKQHVLAVTKRWLAPDGDPKMGIDGYRLDVADQVPMGFWREYHAYVKSVKPEAYLVGEIWWEKWPNKLMDPVPYVDAAGIFDAVMFYQVYKPARSFFAARTTDHIDAGQLRDSLQYQWNRLTPPTRRAMMNVNATHDSPRLLTCFYNPSQYKFKATPHDNPAYKTGRPDAETYQRARLYLLHQFTSVGSPQIWNGEEMGMWGSDDPDCRKPLWWPEFKFEPETRANYQPGPKSYDPVGFNAAHFAYYQQLIKLRKTHPVLASGELEFLTAAGNTLAYRRFDARNPAQQVVVVFNMDSKPLTYKLPKAGAWTNLLTGKAATASVVLPPLSGMALKQ</sequence>
<dbReference type="InterPro" id="IPR013780">
    <property type="entry name" value="Glyco_hydro_b"/>
</dbReference>
<dbReference type="SMART" id="SM00642">
    <property type="entry name" value="Aamy"/>
    <property type="match status" value="1"/>
</dbReference>
<feature type="signal peptide" evidence="3">
    <location>
        <begin position="1"/>
        <end position="23"/>
    </location>
</feature>
<dbReference type="CDD" id="cd11338">
    <property type="entry name" value="AmyAc_CMD"/>
    <property type="match status" value="1"/>
</dbReference>
<dbReference type="Pfam" id="PF00128">
    <property type="entry name" value="Alpha-amylase"/>
    <property type="match status" value="2"/>
</dbReference>
<dbReference type="InterPro" id="IPR006048">
    <property type="entry name" value="A-amylase/branching_C"/>
</dbReference>
<keyword evidence="6" id="KW-1185">Reference proteome</keyword>
<protein>
    <submittedName>
        <fullName evidence="5">DUF3459 domain-containing protein</fullName>
    </submittedName>
</protein>
<dbReference type="EMBL" id="JADQDQ010000022">
    <property type="protein sequence ID" value="MBF9239910.1"/>
    <property type="molecule type" value="Genomic_DNA"/>
</dbReference>
<evidence type="ECO:0000313" key="5">
    <source>
        <dbReference type="EMBL" id="MBF9239910.1"/>
    </source>
</evidence>
<keyword evidence="1" id="KW-0378">Hydrolase</keyword>
<feature type="domain" description="Glycosyl hydrolase family 13 catalytic" evidence="4">
    <location>
        <begin position="40"/>
        <end position="534"/>
    </location>
</feature>
<dbReference type="InterPro" id="IPR006047">
    <property type="entry name" value="GH13_cat_dom"/>
</dbReference>
<evidence type="ECO:0000256" key="1">
    <source>
        <dbReference type="ARBA" id="ARBA00022801"/>
    </source>
</evidence>
<feature type="chain" id="PRO_5045519338" evidence="3">
    <location>
        <begin position="24"/>
        <end position="615"/>
    </location>
</feature>
<dbReference type="RefSeq" id="WP_196284261.1">
    <property type="nucleotide sequence ID" value="NZ_JADQDQ010000022.1"/>
</dbReference>